<dbReference type="OrthoDB" id="1933718at2759"/>
<dbReference type="FunFam" id="3.40.50.720:FF:000084">
    <property type="entry name" value="Short-chain dehydrogenase reductase"/>
    <property type="match status" value="1"/>
</dbReference>
<dbReference type="SUPFAM" id="SSF51735">
    <property type="entry name" value="NAD(P)-binding Rossmann-fold domains"/>
    <property type="match status" value="1"/>
</dbReference>
<keyword evidence="5" id="KW-1185">Reference proteome</keyword>
<comment type="similarity">
    <text evidence="1">Belongs to the short-chain dehydrogenases/reductases (SDR) family.</text>
</comment>
<evidence type="ECO:0000313" key="4">
    <source>
        <dbReference type="EMBL" id="MQL98345.1"/>
    </source>
</evidence>
<dbReference type="PRINTS" id="PR00080">
    <property type="entry name" value="SDRFAMILY"/>
</dbReference>
<evidence type="ECO:0000256" key="1">
    <source>
        <dbReference type="ARBA" id="ARBA00006484"/>
    </source>
</evidence>
<dbReference type="NCBIfam" id="NF005559">
    <property type="entry name" value="PRK07231.1"/>
    <property type="match status" value="1"/>
</dbReference>
<dbReference type="GO" id="GO:0016491">
    <property type="term" value="F:oxidoreductase activity"/>
    <property type="evidence" value="ECO:0007669"/>
    <property type="project" value="UniProtKB-KW"/>
</dbReference>
<dbReference type="PROSITE" id="PS00061">
    <property type="entry name" value="ADH_SHORT"/>
    <property type="match status" value="1"/>
</dbReference>
<dbReference type="EMBL" id="NMUH01002172">
    <property type="protein sequence ID" value="MQL98345.1"/>
    <property type="molecule type" value="Genomic_DNA"/>
</dbReference>
<proteinExistence type="inferred from homology"/>
<dbReference type="InterPro" id="IPR036291">
    <property type="entry name" value="NAD(P)-bd_dom_sf"/>
</dbReference>
<accession>A0A843VQU6</accession>
<keyword evidence="2" id="KW-0560">Oxidoreductase</keyword>
<dbReference type="AlphaFoldDB" id="A0A843VQU6"/>
<dbReference type="Proteomes" id="UP000652761">
    <property type="component" value="Unassembled WGS sequence"/>
</dbReference>
<comment type="caution">
    <text evidence="4">The sequence shown here is derived from an EMBL/GenBank/DDBJ whole genome shotgun (WGS) entry which is preliminary data.</text>
</comment>
<evidence type="ECO:0000313" key="5">
    <source>
        <dbReference type="Proteomes" id="UP000652761"/>
    </source>
</evidence>
<dbReference type="InterPro" id="IPR002347">
    <property type="entry name" value="SDR_fam"/>
</dbReference>
<feature type="compositionally biased region" description="Polar residues" evidence="3">
    <location>
        <begin position="53"/>
        <end position="65"/>
    </location>
</feature>
<evidence type="ECO:0000256" key="2">
    <source>
        <dbReference type="ARBA" id="ARBA00023002"/>
    </source>
</evidence>
<protein>
    <submittedName>
        <fullName evidence="4">Uncharacterized protein</fullName>
    </submittedName>
</protein>
<sequence>MASSSLLPPAARSSFLDWSELAAAPAQVEKLVYIRGRIPAGGRQGRDFPHSISLGSPSPASAETMASSSLLPPAARRLEGKVALVTGGAAGIGESTVRLLCRHGARVVVADIQDKKGEALCSELGGPAVSTYVHCNVTDESHVREAVDIAVATYGKLDIAFSNAGISGSLNPHLVETTKEDFEQVVAVNLTGTFLVIKHAARVMIPARRGSIVITASVASLLGGDGSYAYTSTKHAVVGLCKEAASELGRHGVRVNCVSPFFVATEMTRKGFGVDDDETVEALAESWGILKGVRLKAEDIAEAVLYLASDDAKYVSGHNLVVDGGISVSNCTIRDQ</sequence>
<feature type="region of interest" description="Disordered" evidence="3">
    <location>
        <begin position="44"/>
        <end position="65"/>
    </location>
</feature>
<name>A0A843VQU6_COLES</name>
<evidence type="ECO:0000256" key="3">
    <source>
        <dbReference type="SAM" id="MobiDB-lite"/>
    </source>
</evidence>
<dbReference type="Gene3D" id="3.40.50.720">
    <property type="entry name" value="NAD(P)-binding Rossmann-like Domain"/>
    <property type="match status" value="1"/>
</dbReference>
<dbReference type="InterPro" id="IPR020904">
    <property type="entry name" value="Sc_DH/Rdtase_CS"/>
</dbReference>
<dbReference type="PANTHER" id="PTHR43180">
    <property type="entry name" value="3-OXOACYL-(ACYL-CARRIER-PROTEIN) REDUCTASE (AFU_ORTHOLOGUE AFUA_6G11210)"/>
    <property type="match status" value="1"/>
</dbReference>
<dbReference type="PANTHER" id="PTHR43180:SF30">
    <property type="entry name" value="MOMILACTONE A SYNTHASE"/>
    <property type="match status" value="1"/>
</dbReference>
<reference evidence="4" key="1">
    <citation type="submission" date="2017-07" db="EMBL/GenBank/DDBJ databases">
        <title>Taro Niue Genome Assembly and Annotation.</title>
        <authorList>
            <person name="Atibalentja N."/>
            <person name="Keating K."/>
            <person name="Fields C.J."/>
        </authorList>
    </citation>
    <scope>NUCLEOTIDE SEQUENCE</scope>
    <source>
        <strain evidence="4">Niue_2</strain>
        <tissue evidence="4">Leaf</tissue>
    </source>
</reference>
<gene>
    <name evidence="4" type="ORF">Taro_031051</name>
</gene>
<dbReference type="PRINTS" id="PR00081">
    <property type="entry name" value="GDHRDH"/>
</dbReference>
<dbReference type="Pfam" id="PF13561">
    <property type="entry name" value="adh_short_C2"/>
    <property type="match status" value="1"/>
</dbReference>
<organism evidence="4 5">
    <name type="scientific">Colocasia esculenta</name>
    <name type="common">Wild taro</name>
    <name type="synonym">Arum esculentum</name>
    <dbReference type="NCBI Taxonomy" id="4460"/>
    <lineage>
        <taxon>Eukaryota</taxon>
        <taxon>Viridiplantae</taxon>
        <taxon>Streptophyta</taxon>
        <taxon>Embryophyta</taxon>
        <taxon>Tracheophyta</taxon>
        <taxon>Spermatophyta</taxon>
        <taxon>Magnoliopsida</taxon>
        <taxon>Liliopsida</taxon>
        <taxon>Araceae</taxon>
        <taxon>Aroideae</taxon>
        <taxon>Colocasieae</taxon>
        <taxon>Colocasia</taxon>
    </lineage>
</organism>